<dbReference type="SUPFAM" id="SSF52540">
    <property type="entry name" value="P-loop containing nucleoside triphosphate hydrolases"/>
    <property type="match status" value="1"/>
</dbReference>
<dbReference type="RefSeq" id="WP_005434429.1">
    <property type="nucleotide sequence ID" value="NZ_JH815515.1"/>
</dbReference>
<evidence type="ECO:0000259" key="13">
    <source>
        <dbReference type="PROSITE" id="PS51198"/>
    </source>
</evidence>
<dbReference type="Pfam" id="PF00580">
    <property type="entry name" value="UvrD-helicase"/>
    <property type="match status" value="1"/>
</dbReference>
<accession>K1JV20</accession>
<dbReference type="HOGENOM" id="CLU_309912_0_0_4"/>
<dbReference type="eggNOG" id="COG0210">
    <property type="taxonomic scope" value="Bacteria"/>
</dbReference>
<keyword evidence="15" id="KW-1185">Reference proteome</keyword>
<evidence type="ECO:0000256" key="2">
    <source>
        <dbReference type="ARBA" id="ARBA00022741"/>
    </source>
</evidence>
<keyword evidence="2 12" id="KW-0547">Nucleotide-binding</keyword>
<evidence type="ECO:0000313" key="14">
    <source>
        <dbReference type="EMBL" id="EKB31557.1"/>
    </source>
</evidence>
<dbReference type="InterPro" id="IPR014017">
    <property type="entry name" value="DNA_helicase_UvrD-like_C"/>
</dbReference>
<evidence type="ECO:0000256" key="1">
    <source>
        <dbReference type="ARBA" id="ARBA00009922"/>
    </source>
</evidence>
<dbReference type="InterPro" id="IPR014016">
    <property type="entry name" value="UvrD-like_ATP-bd"/>
</dbReference>
<dbReference type="Gene3D" id="3.30.420.10">
    <property type="entry name" value="Ribonuclease H-like superfamily/Ribonuclease H"/>
    <property type="match status" value="1"/>
</dbReference>
<evidence type="ECO:0000256" key="7">
    <source>
        <dbReference type="ARBA" id="ARBA00023235"/>
    </source>
</evidence>
<feature type="domain" description="UvrD-like helicase ATP-binding" evidence="13">
    <location>
        <begin position="157"/>
        <end position="463"/>
    </location>
</feature>
<dbReference type="EC" id="5.6.2.4" evidence="9"/>
<comment type="caution">
    <text evidence="14">The sequence shown here is derived from an EMBL/GenBank/DDBJ whole genome shotgun (WGS) entry which is preliminary data.</text>
</comment>
<sequence>MNFSPLQLRKPALAALGERAENLFRDHHYRECTQVMRQFAEGVLRTILKDDRHTYSEMMRTPLVRQLADSLTFEYFRRIRDLGNEASHFRLGTSGTMLETGERHYRVRTADDAAECLKYGHGIAVWLMSLLDREFRYPDFRPLTPPRARIAAQGAPVVFNPDQQAAIELSQGRHLVLAPPGCGKTAILTERIAVALKDGVNLSDMLCLTFTNRAARGMKERIDERFTDRCMDTLYVGNLHRFCSRLLFDNDVVSEISTILDEDDVHDVIEGLLIENIPGGCRGRSLPGNAADYIMARSARLFQEANGFPEETFHRTPEFDVNKKNQDELDAFGLIKVDDFGRCIELDHAAIDAAARRYLEYKTAQHLLDFNDLLLKAWAWLDATPEACGRYAWIQVDEVQDLSPLQLDIVKKLWNDSIDRSVCVYFGDEQQAIFSFMGAKLDTLRALHKTHEIHRLYRNFRSPDYLLNMFNTYAQRVLECDPEFLPKAEKTVARPEGALRAIRTATPQSQLMLLCDLLEGRRPEETTAVIVPSNREADAVSAAFKAQDIEHFKISGSDIFRQNILKAAKAYLSVLKDDFRSAPWAQLVYRLSSKKNLSLKKIRDYLAVEFPRRGLLASDLMLYSTHDEKEPVSALEDFMRAYEGELVVFDTETTGLDIGLDEVIQIAAVKLRAGEVVERLVLYLETEREIPKMLGNIPNPMLEEYEAHRAELVTPEAGFKIFLDFVGYAPVVGHNVEYDANIVNAQYAVLKDQLRRVRGDAAGPDEDVDRTELVRRFDTLKLSHALEPAILKAAGLARLPSHKLKDLIAVLGLEGSNTHKADDDVEATVSLLRWFHAQARPLVELQRRFLSNPSVVRMSDTLRKIVLPMFLEHRNLMYRRMPADDEAILVQVFRQFIEALPNYTDDEGEIENIRKKLPLIYEYLDRVLINTTSQPTLYAQLQRNLVQINSLKEPDLCSSDIVRDRVFISTVHKAKGLEFDNVIVTSVIDGTYPFFKNHDKADILEDARKLYVAISRTKRTLVLTMPAANAWNYAQRPSRFLESISTYFEKSSA</sequence>
<dbReference type="PROSITE" id="PS51198">
    <property type="entry name" value="UVRD_HELICASE_ATP_BIND"/>
    <property type="match status" value="1"/>
</dbReference>
<name>K1JV20_9BURK</name>
<evidence type="ECO:0000256" key="9">
    <source>
        <dbReference type="ARBA" id="ARBA00034808"/>
    </source>
</evidence>
<dbReference type="Pfam" id="PF00929">
    <property type="entry name" value="RNase_T"/>
    <property type="match status" value="1"/>
</dbReference>
<evidence type="ECO:0000256" key="10">
    <source>
        <dbReference type="ARBA" id="ARBA00034923"/>
    </source>
</evidence>
<dbReference type="Gene3D" id="3.40.50.300">
    <property type="entry name" value="P-loop containing nucleotide triphosphate hydrolases"/>
    <property type="match status" value="2"/>
</dbReference>
<gene>
    <name evidence="14" type="ORF">HMPREF9465_00825</name>
</gene>
<dbReference type="CDD" id="cd06127">
    <property type="entry name" value="DEDDh"/>
    <property type="match status" value="1"/>
</dbReference>
<dbReference type="GO" id="GO:0004527">
    <property type="term" value="F:exonuclease activity"/>
    <property type="evidence" value="ECO:0007669"/>
    <property type="project" value="UniProtKB-ARBA"/>
</dbReference>
<dbReference type="InterPro" id="IPR036397">
    <property type="entry name" value="RNaseH_sf"/>
</dbReference>
<evidence type="ECO:0000256" key="6">
    <source>
        <dbReference type="ARBA" id="ARBA00023125"/>
    </source>
</evidence>
<protein>
    <recommendedName>
        <fullName evidence="9">DNA 3'-5' helicase</fullName>
        <ecNumber evidence="9">5.6.2.4</ecNumber>
    </recommendedName>
    <alternativeName>
        <fullName evidence="10">DNA 3'-5' helicase II</fullName>
    </alternativeName>
</protein>
<dbReference type="PANTHER" id="PTHR11070:SF2">
    <property type="entry name" value="ATP-DEPENDENT DNA HELICASE SRS2"/>
    <property type="match status" value="1"/>
</dbReference>
<dbReference type="InterPro" id="IPR027417">
    <property type="entry name" value="P-loop_NTPase"/>
</dbReference>
<dbReference type="Proteomes" id="UP000005835">
    <property type="component" value="Unassembled WGS sequence"/>
</dbReference>
<comment type="similarity">
    <text evidence="1">Belongs to the helicase family. UvrD subfamily.</text>
</comment>
<dbReference type="AlphaFoldDB" id="K1JV20"/>
<comment type="catalytic activity">
    <reaction evidence="8">
        <text>Couples ATP hydrolysis with the unwinding of duplex DNA by translocating in the 3'-5' direction.</text>
        <dbReference type="EC" id="5.6.2.4"/>
    </reaction>
</comment>
<dbReference type="STRING" id="742823.HMPREF9465_00825"/>
<evidence type="ECO:0000256" key="11">
    <source>
        <dbReference type="ARBA" id="ARBA00048988"/>
    </source>
</evidence>
<dbReference type="InterPro" id="IPR012337">
    <property type="entry name" value="RNaseH-like_sf"/>
</dbReference>
<keyword evidence="3 12" id="KW-0378">Hydrolase</keyword>
<evidence type="ECO:0000256" key="3">
    <source>
        <dbReference type="ARBA" id="ARBA00022801"/>
    </source>
</evidence>
<dbReference type="InterPro" id="IPR013986">
    <property type="entry name" value="DExx_box_DNA_helicase_dom_sf"/>
</dbReference>
<dbReference type="GO" id="GO:0005524">
    <property type="term" value="F:ATP binding"/>
    <property type="evidence" value="ECO:0007669"/>
    <property type="project" value="UniProtKB-UniRule"/>
</dbReference>
<feature type="binding site" evidence="12">
    <location>
        <begin position="178"/>
        <end position="185"/>
    </location>
    <ligand>
        <name>ATP</name>
        <dbReference type="ChEBI" id="CHEBI:30616"/>
    </ligand>
</feature>
<dbReference type="SUPFAM" id="SSF53098">
    <property type="entry name" value="Ribonuclease H-like"/>
    <property type="match status" value="1"/>
</dbReference>
<dbReference type="PANTHER" id="PTHR11070">
    <property type="entry name" value="UVRD / RECB / PCRA DNA HELICASE FAMILY MEMBER"/>
    <property type="match status" value="1"/>
</dbReference>
<dbReference type="GO" id="GO:0043138">
    <property type="term" value="F:3'-5' DNA helicase activity"/>
    <property type="evidence" value="ECO:0007669"/>
    <property type="project" value="UniProtKB-EC"/>
</dbReference>
<dbReference type="GO" id="GO:0016887">
    <property type="term" value="F:ATP hydrolysis activity"/>
    <property type="evidence" value="ECO:0007669"/>
    <property type="project" value="RHEA"/>
</dbReference>
<evidence type="ECO:0000256" key="5">
    <source>
        <dbReference type="ARBA" id="ARBA00022840"/>
    </source>
</evidence>
<evidence type="ECO:0000256" key="4">
    <source>
        <dbReference type="ARBA" id="ARBA00022806"/>
    </source>
</evidence>
<dbReference type="Gene3D" id="1.10.10.160">
    <property type="match status" value="1"/>
</dbReference>
<dbReference type="GO" id="GO:0003677">
    <property type="term" value="F:DNA binding"/>
    <property type="evidence" value="ECO:0007669"/>
    <property type="project" value="UniProtKB-KW"/>
</dbReference>
<comment type="catalytic activity">
    <reaction evidence="11">
        <text>ATP + H2O = ADP + phosphate + H(+)</text>
        <dbReference type="Rhea" id="RHEA:13065"/>
        <dbReference type="ChEBI" id="CHEBI:15377"/>
        <dbReference type="ChEBI" id="CHEBI:15378"/>
        <dbReference type="ChEBI" id="CHEBI:30616"/>
        <dbReference type="ChEBI" id="CHEBI:43474"/>
        <dbReference type="ChEBI" id="CHEBI:456216"/>
        <dbReference type="EC" id="5.6.2.4"/>
    </reaction>
</comment>
<evidence type="ECO:0000313" key="15">
    <source>
        <dbReference type="Proteomes" id="UP000005835"/>
    </source>
</evidence>
<evidence type="ECO:0000256" key="12">
    <source>
        <dbReference type="PROSITE-ProRule" id="PRU00560"/>
    </source>
</evidence>
<dbReference type="Pfam" id="PF13361">
    <property type="entry name" value="UvrD_C"/>
    <property type="match status" value="1"/>
</dbReference>
<keyword evidence="4 12" id="KW-0347">Helicase</keyword>
<proteinExistence type="inferred from homology"/>
<dbReference type="PATRIC" id="fig|742823.3.peg.830"/>
<keyword evidence="7" id="KW-0413">Isomerase</keyword>
<dbReference type="InterPro" id="IPR013520">
    <property type="entry name" value="Ribonucl_H"/>
</dbReference>
<dbReference type="EMBL" id="ADMG01000020">
    <property type="protein sequence ID" value="EKB31557.1"/>
    <property type="molecule type" value="Genomic_DNA"/>
</dbReference>
<dbReference type="GO" id="GO:0000725">
    <property type="term" value="P:recombinational repair"/>
    <property type="evidence" value="ECO:0007669"/>
    <property type="project" value="TreeGrafter"/>
</dbReference>
<keyword evidence="5 12" id="KW-0067">ATP-binding</keyword>
<keyword evidence="6" id="KW-0238">DNA-binding</keyword>
<reference evidence="14 15" key="1">
    <citation type="submission" date="2012-05" db="EMBL/GenBank/DDBJ databases">
        <title>The Genome Sequence of Sutterella wadsworthensis 2_1_59BFAA.</title>
        <authorList>
            <consortium name="The Broad Institute Genome Sequencing Platform"/>
            <person name="Earl A."/>
            <person name="Ward D."/>
            <person name="Feldgarden M."/>
            <person name="Gevers D."/>
            <person name="Daigneault M."/>
            <person name="Strauss J."/>
            <person name="Allen-Vercoe E."/>
            <person name="Walker B."/>
            <person name="Young S.K."/>
            <person name="Zeng Q."/>
            <person name="Gargeya S."/>
            <person name="Fitzgerald M."/>
            <person name="Haas B."/>
            <person name="Abouelleil A."/>
            <person name="Alvarado L."/>
            <person name="Arachchi H.M."/>
            <person name="Berlin A.M."/>
            <person name="Chapman S.B."/>
            <person name="Goldberg J."/>
            <person name="Griggs A."/>
            <person name="Gujja S."/>
            <person name="Hansen M."/>
            <person name="Howarth C."/>
            <person name="Imamovic A."/>
            <person name="Larimer J."/>
            <person name="McCowen C."/>
            <person name="Montmayeur A."/>
            <person name="Murphy C."/>
            <person name="Neiman D."/>
            <person name="Pearson M."/>
            <person name="Priest M."/>
            <person name="Roberts A."/>
            <person name="Saif S."/>
            <person name="Shea T."/>
            <person name="Sisk P."/>
            <person name="Sykes S."/>
            <person name="Wortman J."/>
            <person name="Nusbaum C."/>
            <person name="Birren B."/>
        </authorList>
    </citation>
    <scope>NUCLEOTIDE SEQUENCE [LARGE SCALE GENOMIC DNA]</scope>
    <source>
        <strain evidence="14 15">2_1_59BFAA</strain>
    </source>
</reference>
<dbReference type="SMART" id="SM00479">
    <property type="entry name" value="EXOIII"/>
    <property type="match status" value="1"/>
</dbReference>
<organism evidence="14 15">
    <name type="scientific">Sutterella wadsworthensis 2_1_59BFAA</name>
    <dbReference type="NCBI Taxonomy" id="742823"/>
    <lineage>
        <taxon>Bacteria</taxon>
        <taxon>Pseudomonadati</taxon>
        <taxon>Pseudomonadota</taxon>
        <taxon>Betaproteobacteria</taxon>
        <taxon>Burkholderiales</taxon>
        <taxon>Sutterellaceae</taxon>
        <taxon>Sutterella</taxon>
    </lineage>
</organism>
<evidence type="ECO:0000256" key="8">
    <source>
        <dbReference type="ARBA" id="ARBA00034617"/>
    </source>
</evidence>
<dbReference type="InterPro" id="IPR000212">
    <property type="entry name" value="DNA_helicase_UvrD/REP"/>
</dbReference>